<feature type="domain" description="Rhodanese" evidence="2">
    <location>
        <begin position="191"/>
        <end position="289"/>
    </location>
</feature>
<dbReference type="SMART" id="SM00450">
    <property type="entry name" value="RHOD"/>
    <property type="match status" value="1"/>
</dbReference>
<dbReference type="PANTHER" id="PTHR44086">
    <property type="entry name" value="THIOSULFATE SULFURTRANSFERASE RDL2, MITOCHONDRIAL-RELATED"/>
    <property type="match status" value="1"/>
</dbReference>
<dbReference type="EMBL" id="CP073721">
    <property type="protein sequence ID" value="UWZ35438.1"/>
    <property type="molecule type" value="Genomic_DNA"/>
</dbReference>
<keyword evidence="4" id="KW-1185">Reference proteome</keyword>
<evidence type="ECO:0000313" key="3">
    <source>
        <dbReference type="EMBL" id="UWZ35438.1"/>
    </source>
</evidence>
<sequence length="291" mass="31449">MNTGVFYDCLHGGRRRPAGHRAPLCGSAGRLAVRAPVRPARALVRAARHRRRPRGLAADLAARPGDRPARPRRLGGRVHRRLRRDRRADRQGWRAGRHRDAGRAGPAVRPAPRAPGRQRRHPPGRDGARLRPGAAGHDPLPAARRPAQRRVHHEGGSGLVTVQPGKSIDTILDEARARLRRLDPDQARLAVAEGAVLVDIRPAAQRAAEGEIPGALIVERNVLEWRFDPRSGARLAVADRFDLPVVVFCSEGYTSSLAAAALQDLGLHLATDLVGGFQAWKAAGHPVTAAA</sequence>
<reference evidence="3" key="1">
    <citation type="submission" date="2021-04" db="EMBL/GenBank/DDBJ databases">
        <title>Biosynthetic gene clusters of Dactylosporangioum roseum.</title>
        <authorList>
            <person name="Hartkoorn R.C."/>
            <person name="Beaudoing E."/>
            <person name="Hot D."/>
            <person name="Moureu S."/>
        </authorList>
    </citation>
    <scope>NUCLEOTIDE SEQUENCE</scope>
    <source>
        <strain evidence="3">NRRL B-16295</strain>
    </source>
</reference>
<dbReference type="Pfam" id="PF00581">
    <property type="entry name" value="Rhodanese"/>
    <property type="match status" value="1"/>
</dbReference>
<feature type="compositionally biased region" description="Low complexity" evidence="1">
    <location>
        <begin position="103"/>
        <end position="115"/>
    </location>
</feature>
<dbReference type="InterPro" id="IPR001763">
    <property type="entry name" value="Rhodanese-like_dom"/>
</dbReference>
<dbReference type="SUPFAM" id="SSF52821">
    <property type="entry name" value="Rhodanese/Cell cycle control phosphatase"/>
    <property type="match status" value="1"/>
</dbReference>
<evidence type="ECO:0000259" key="2">
    <source>
        <dbReference type="PROSITE" id="PS50206"/>
    </source>
</evidence>
<gene>
    <name evidence="3" type="ORF">Drose_30585</name>
</gene>
<evidence type="ECO:0000256" key="1">
    <source>
        <dbReference type="SAM" id="MobiDB-lite"/>
    </source>
</evidence>
<feature type="compositionally biased region" description="Basic residues" evidence="1">
    <location>
        <begin position="70"/>
        <end position="85"/>
    </location>
</feature>
<feature type="region of interest" description="Disordered" evidence="1">
    <location>
        <begin position="46"/>
        <end position="163"/>
    </location>
</feature>
<dbReference type="PANTHER" id="PTHR44086:SF10">
    <property type="entry name" value="THIOSULFATE SULFURTRANSFERASE_RHODANESE-LIKE DOMAIN-CONTAINING PROTEIN 3"/>
    <property type="match status" value="1"/>
</dbReference>
<organism evidence="3 4">
    <name type="scientific">Dactylosporangium roseum</name>
    <dbReference type="NCBI Taxonomy" id="47989"/>
    <lineage>
        <taxon>Bacteria</taxon>
        <taxon>Bacillati</taxon>
        <taxon>Actinomycetota</taxon>
        <taxon>Actinomycetes</taxon>
        <taxon>Micromonosporales</taxon>
        <taxon>Micromonosporaceae</taxon>
        <taxon>Dactylosporangium</taxon>
    </lineage>
</organism>
<feature type="compositionally biased region" description="Basic and acidic residues" evidence="1">
    <location>
        <begin position="86"/>
        <end position="102"/>
    </location>
</feature>
<dbReference type="Proteomes" id="UP001058271">
    <property type="component" value="Chromosome"/>
</dbReference>
<dbReference type="InterPro" id="IPR036873">
    <property type="entry name" value="Rhodanese-like_dom_sf"/>
</dbReference>
<name>A0ABY5Z0A9_9ACTN</name>
<accession>A0ABY5Z0A9</accession>
<dbReference type="PROSITE" id="PS50206">
    <property type="entry name" value="RHODANESE_3"/>
    <property type="match status" value="1"/>
</dbReference>
<dbReference type="Gene3D" id="3.40.250.10">
    <property type="entry name" value="Rhodanese-like domain"/>
    <property type="match status" value="1"/>
</dbReference>
<protein>
    <recommendedName>
        <fullName evidence="2">Rhodanese domain-containing protein</fullName>
    </recommendedName>
</protein>
<evidence type="ECO:0000313" key="4">
    <source>
        <dbReference type="Proteomes" id="UP001058271"/>
    </source>
</evidence>
<proteinExistence type="predicted"/>